<evidence type="ECO:0000256" key="1">
    <source>
        <dbReference type="ARBA" id="ARBA00004651"/>
    </source>
</evidence>
<feature type="transmembrane region" description="Helical" evidence="5">
    <location>
        <begin position="260"/>
        <end position="283"/>
    </location>
</feature>
<comment type="caution">
    <text evidence="7">The sequence shown here is derived from an EMBL/GenBank/DDBJ whole genome shotgun (WGS) entry which is preliminary data.</text>
</comment>
<feature type="transmembrane region" description="Helical" evidence="5">
    <location>
        <begin position="224"/>
        <end position="239"/>
    </location>
</feature>
<dbReference type="InterPro" id="IPR020846">
    <property type="entry name" value="MFS_dom"/>
</dbReference>
<evidence type="ECO:0000256" key="5">
    <source>
        <dbReference type="SAM" id="Phobius"/>
    </source>
</evidence>
<keyword evidence="2 5" id="KW-0812">Transmembrane</keyword>
<sequence>MRKWLPLAAACLGSFMFLVDTTVVTVALPGMARDLPASLESLQWVANVYTLVLAVLMLTAGSIADIYGHRDTYVGGLIAFGAASLLCGLAPDAATLIAARALQGIGGAALAVTTFALVAGSYDGKDRGTAMGVFFAVTGLAAAVGPMLGGVLTAGFGWRAIFFVNLPIVAFTVVLALRSLTNVRRGQSGARLGKDGARLDPFGMITFAVAAGALTYALTAGERGWYFVAAAGLVAFVAVERRRGGGGGPLLDLRLFARPAFSTVMLCAMAGSVSFACLVYTSIHLQSGEGLGPVRAGLAMTPLALASFLTSTVAGRFLHGASPRFTVGIGLLAGGLGCALQAWSLTPGLVVTGIGVGIAGPSMGAAVMASAPKERGGMAAGAMTTFRQLGQTLGVAVLGVVYQSESGLDGVYLTAGAIGLVTGGLAVAVIRRAPAPGVA</sequence>
<dbReference type="RefSeq" id="WP_208259300.1">
    <property type="nucleotide sequence ID" value="NZ_JAGEOJ010000013.1"/>
</dbReference>
<evidence type="ECO:0000256" key="4">
    <source>
        <dbReference type="ARBA" id="ARBA00023136"/>
    </source>
</evidence>
<feature type="transmembrane region" description="Helical" evidence="5">
    <location>
        <begin position="384"/>
        <end position="404"/>
    </location>
</feature>
<feature type="transmembrane region" description="Helical" evidence="5">
    <location>
        <begin position="41"/>
        <end position="60"/>
    </location>
</feature>
<comment type="subcellular location">
    <subcellularLocation>
        <location evidence="1">Cell membrane</location>
        <topology evidence="1">Multi-pass membrane protein</topology>
    </subcellularLocation>
</comment>
<name>A0A939PFQ6_9ACTN</name>
<dbReference type="InterPro" id="IPR036259">
    <property type="entry name" value="MFS_trans_sf"/>
</dbReference>
<feature type="transmembrane region" description="Helical" evidence="5">
    <location>
        <begin position="201"/>
        <end position="218"/>
    </location>
</feature>
<keyword evidence="4 5" id="KW-0472">Membrane</keyword>
<protein>
    <submittedName>
        <fullName evidence="7">MFS transporter</fullName>
    </submittedName>
</protein>
<dbReference type="PANTHER" id="PTHR42718:SF49">
    <property type="entry name" value="EXPORT PROTEIN"/>
    <property type="match status" value="1"/>
</dbReference>
<dbReference type="Pfam" id="PF07690">
    <property type="entry name" value="MFS_1"/>
    <property type="match status" value="1"/>
</dbReference>
<evidence type="ECO:0000256" key="3">
    <source>
        <dbReference type="ARBA" id="ARBA00022989"/>
    </source>
</evidence>
<feature type="transmembrane region" description="Helical" evidence="5">
    <location>
        <begin position="410"/>
        <end position="430"/>
    </location>
</feature>
<feature type="transmembrane region" description="Helical" evidence="5">
    <location>
        <begin position="131"/>
        <end position="154"/>
    </location>
</feature>
<keyword evidence="3 5" id="KW-1133">Transmembrane helix</keyword>
<evidence type="ECO:0000259" key="6">
    <source>
        <dbReference type="PROSITE" id="PS50850"/>
    </source>
</evidence>
<gene>
    <name evidence="7" type="ORF">J4573_30205</name>
</gene>
<reference evidence="7" key="1">
    <citation type="submission" date="2021-03" db="EMBL/GenBank/DDBJ databases">
        <authorList>
            <person name="Kanchanasin P."/>
            <person name="Saeng-In P."/>
            <person name="Phongsopitanun W."/>
            <person name="Yuki M."/>
            <person name="Kudo T."/>
            <person name="Ohkuma M."/>
            <person name="Tanasupawat S."/>
        </authorList>
    </citation>
    <scope>NUCLEOTIDE SEQUENCE</scope>
    <source>
        <strain evidence="7">GKU 128</strain>
    </source>
</reference>
<dbReference type="Gene3D" id="1.20.1250.20">
    <property type="entry name" value="MFS general substrate transporter like domains"/>
    <property type="match status" value="1"/>
</dbReference>
<dbReference type="PROSITE" id="PS50850">
    <property type="entry name" value="MFS"/>
    <property type="match status" value="1"/>
</dbReference>
<organism evidence="7 8">
    <name type="scientific">Actinomadura barringtoniae</name>
    <dbReference type="NCBI Taxonomy" id="1427535"/>
    <lineage>
        <taxon>Bacteria</taxon>
        <taxon>Bacillati</taxon>
        <taxon>Actinomycetota</taxon>
        <taxon>Actinomycetes</taxon>
        <taxon>Streptosporangiales</taxon>
        <taxon>Thermomonosporaceae</taxon>
        <taxon>Actinomadura</taxon>
    </lineage>
</organism>
<dbReference type="GO" id="GO:0005886">
    <property type="term" value="C:plasma membrane"/>
    <property type="evidence" value="ECO:0007669"/>
    <property type="project" value="UniProtKB-SubCell"/>
</dbReference>
<dbReference type="GO" id="GO:0022857">
    <property type="term" value="F:transmembrane transporter activity"/>
    <property type="evidence" value="ECO:0007669"/>
    <property type="project" value="InterPro"/>
</dbReference>
<evidence type="ECO:0000313" key="7">
    <source>
        <dbReference type="EMBL" id="MBO2451397.1"/>
    </source>
</evidence>
<dbReference type="AlphaFoldDB" id="A0A939PFQ6"/>
<dbReference type="SUPFAM" id="SSF103473">
    <property type="entry name" value="MFS general substrate transporter"/>
    <property type="match status" value="1"/>
</dbReference>
<keyword evidence="8" id="KW-1185">Reference proteome</keyword>
<dbReference type="PANTHER" id="PTHR42718">
    <property type="entry name" value="MAJOR FACILITATOR SUPERFAMILY MULTIDRUG TRANSPORTER MFSC"/>
    <property type="match status" value="1"/>
</dbReference>
<dbReference type="Gene3D" id="1.20.1720.10">
    <property type="entry name" value="Multidrug resistance protein D"/>
    <property type="match status" value="1"/>
</dbReference>
<dbReference type="PRINTS" id="PR01036">
    <property type="entry name" value="TCRTETB"/>
</dbReference>
<proteinExistence type="predicted"/>
<feature type="transmembrane region" description="Helical" evidence="5">
    <location>
        <begin position="97"/>
        <end position="119"/>
    </location>
</feature>
<dbReference type="CDD" id="cd17321">
    <property type="entry name" value="MFS_MMR_MDR_like"/>
    <property type="match status" value="1"/>
</dbReference>
<feature type="transmembrane region" description="Helical" evidence="5">
    <location>
        <begin position="349"/>
        <end position="372"/>
    </location>
</feature>
<feature type="transmembrane region" description="Helical" evidence="5">
    <location>
        <begin position="295"/>
        <end position="318"/>
    </location>
</feature>
<feature type="transmembrane region" description="Helical" evidence="5">
    <location>
        <begin position="72"/>
        <end position="91"/>
    </location>
</feature>
<evidence type="ECO:0000256" key="2">
    <source>
        <dbReference type="ARBA" id="ARBA00022692"/>
    </source>
</evidence>
<feature type="transmembrane region" description="Helical" evidence="5">
    <location>
        <begin position="160"/>
        <end position="180"/>
    </location>
</feature>
<accession>A0A939PFQ6</accession>
<dbReference type="InterPro" id="IPR011701">
    <property type="entry name" value="MFS"/>
</dbReference>
<evidence type="ECO:0000313" key="8">
    <source>
        <dbReference type="Proteomes" id="UP000669179"/>
    </source>
</evidence>
<feature type="domain" description="Major facilitator superfamily (MFS) profile" evidence="6">
    <location>
        <begin position="6"/>
        <end position="434"/>
    </location>
</feature>
<dbReference type="Proteomes" id="UP000669179">
    <property type="component" value="Unassembled WGS sequence"/>
</dbReference>
<dbReference type="EMBL" id="JAGEOJ010000013">
    <property type="protein sequence ID" value="MBO2451397.1"/>
    <property type="molecule type" value="Genomic_DNA"/>
</dbReference>
<feature type="transmembrane region" description="Helical" evidence="5">
    <location>
        <begin position="325"/>
        <end position="343"/>
    </location>
</feature>